<dbReference type="Pfam" id="PF08144">
    <property type="entry name" value="CPL"/>
    <property type="match status" value="1"/>
</dbReference>
<name>A0AAE1H9I8_9NEOP</name>
<dbReference type="SUPFAM" id="SSF48371">
    <property type="entry name" value="ARM repeat"/>
    <property type="match status" value="1"/>
</dbReference>
<accession>A0AAE1H9I8</accession>
<organism evidence="5 6">
    <name type="scientific">Frankliniella fusca</name>
    <dbReference type="NCBI Taxonomy" id="407009"/>
    <lineage>
        <taxon>Eukaryota</taxon>
        <taxon>Metazoa</taxon>
        <taxon>Ecdysozoa</taxon>
        <taxon>Arthropoda</taxon>
        <taxon>Hexapoda</taxon>
        <taxon>Insecta</taxon>
        <taxon>Pterygota</taxon>
        <taxon>Neoptera</taxon>
        <taxon>Paraneoptera</taxon>
        <taxon>Thysanoptera</taxon>
        <taxon>Terebrantia</taxon>
        <taxon>Thripoidea</taxon>
        <taxon>Thripidae</taxon>
        <taxon>Frankliniella</taxon>
    </lineage>
</organism>
<dbReference type="PANTHER" id="PTHR13389">
    <property type="entry name" value="PUMILIO HOMOLOG 3"/>
    <property type="match status" value="1"/>
</dbReference>
<dbReference type="Gene3D" id="1.25.10.10">
    <property type="entry name" value="Leucine-rich Repeat Variant"/>
    <property type="match status" value="1"/>
</dbReference>
<dbReference type="InterPro" id="IPR011989">
    <property type="entry name" value="ARM-like"/>
</dbReference>
<dbReference type="PANTHER" id="PTHR13389:SF0">
    <property type="entry name" value="PUMILIO HOMOLOG 3"/>
    <property type="match status" value="1"/>
</dbReference>
<comment type="caution">
    <text evidence="5">The sequence shown here is derived from an EMBL/GenBank/DDBJ whole genome shotgun (WGS) entry which is preliminary data.</text>
</comment>
<dbReference type="InterPro" id="IPR040059">
    <property type="entry name" value="PUM3"/>
</dbReference>
<proteinExistence type="predicted"/>
<feature type="compositionally biased region" description="Polar residues" evidence="3">
    <location>
        <begin position="1"/>
        <end position="10"/>
    </location>
</feature>
<dbReference type="InterPro" id="IPR001313">
    <property type="entry name" value="Pumilio_RNA-bd_rpt"/>
</dbReference>
<sequence>MSVGSQSTTANKKDLVKKRNNSGTFNVENPKKMKKAAINSVKEEKVMKRKKKDLSLIPENVEGMELNGVKDKKQKRRLDSEVSEGSPPKKKKFTPKGQLKSKPKGGLGSHSKNSKQANSTSEKPDWSKFKEEKKALREKRRAAQKDADSYDVSIEAKKILEGIRSRKCPAAEQIKQLEKLHTLLKGKLLSVVYAHDMSRVVETMLRLAHSHKKVEILKSMIQELIPEVLLMSKRKYAIYVVRAMIAHSLPSERTAIVKQFAGHVTKILGHKIANVALADLHSKIKTEDQYTLQKELYGNAYKLITSEPVSGLEVIFKILPNMKESTLTNTKEILMSLFEKNIVESPIVHAVLLDYLGFAKPEDQAEMLEQAKNHIKALTQSKDGVHIAMMCIWLSGPKARKKMVKDLKEGFVSLACGEHTHMLLLAIFDSLDDTVLVQKAVLTELLAGDLAPLLNNTYGRKVLMYLCSRRDPKLFTPPVVATLSQGDNNQFSKKDANVRAEELQKFAVPFLLEHIAQNTSIWMDNNSNLLVLLAAVKVGTGDKLQSALKAIAKYTTNPPKSTHIGIDLSIADNSGCHMILKKLAQHDKVFSEKGLATFGQALATQLTDNHYLAWLKNNHCCHLLLEILKNGTKETIETVRSKIEELSAAAWKRKEEIPAGGLKIQEVL</sequence>
<reference evidence="5" key="2">
    <citation type="journal article" date="2023" name="BMC Genomics">
        <title>Pest status, molecular evolution, and epigenetic factors derived from the genome assembly of Frankliniella fusca, a thysanopteran phytovirus vector.</title>
        <authorList>
            <person name="Catto M.A."/>
            <person name="Labadie P.E."/>
            <person name="Jacobson A.L."/>
            <person name="Kennedy G.G."/>
            <person name="Srinivasan R."/>
            <person name="Hunt B.G."/>
        </authorList>
    </citation>
    <scope>NUCLEOTIDE SEQUENCE</scope>
    <source>
        <strain evidence="5">PL_HMW_Pooled</strain>
    </source>
</reference>
<feature type="compositionally biased region" description="Basic residues" evidence="3">
    <location>
        <begin position="88"/>
        <end position="103"/>
    </location>
</feature>
<dbReference type="GO" id="GO:0003729">
    <property type="term" value="F:mRNA binding"/>
    <property type="evidence" value="ECO:0007669"/>
    <property type="project" value="TreeGrafter"/>
</dbReference>
<dbReference type="InterPro" id="IPR012959">
    <property type="entry name" value="CPL_dom"/>
</dbReference>
<protein>
    <submittedName>
        <fullName evidence="5">Pumilio-like protein 3</fullName>
    </submittedName>
</protein>
<keyword evidence="2" id="KW-0694">RNA-binding</keyword>
<dbReference type="InterPro" id="IPR016024">
    <property type="entry name" value="ARM-type_fold"/>
</dbReference>
<evidence type="ECO:0000313" key="5">
    <source>
        <dbReference type="EMBL" id="KAK3917245.1"/>
    </source>
</evidence>
<feature type="compositionally biased region" description="Polar residues" evidence="3">
    <location>
        <begin position="110"/>
        <end position="121"/>
    </location>
</feature>
<gene>
    <name evidence="5" type="ORF">KUF71_006829</name>
</gene>
<dbReference type="GO" id="GO:0005730">
    <property type="term" value="C:nucleolus"/>
    <property type="evidence" value="ECO:0007669"/>
    <property type="project" value="TreeGrafter"/>
</dbReference>
<dbReference type="EMBL" id="JAHWGI010000700">
    <property type="protein sequence ID" value="KAK3917245.1"/>
    <property type="molecule type" value="Genomic_DNA"/>
</dbReference>
<evidence type="ECO:0000256" key="3">
    <source>
        <dbReference type="SAM" id="MobiDB-lite"/>
    </source>
</evidence>
<dbReference type="InterPro" id="IPR033133">
    <property type="entry name" value="PUM-HD"/>
</dbReference>
<reference evidence="5" key="1">
    <citation type="submission" date="2021-07" db="EMBL/GenBank/DDBJ databases">
        <authorList>
            <person name="Catto M.A."/>
            <person name="Jacobson A."/>
            <person name="Kennedy G."/>
            <person name="Labadie P."/>
            <person name="Hunt B.G."/>
            <person name="Srinivasan R."/>
        </authorList>
    </citation>
    <scope>NUCLEOTIDE SEQUENCE</scope>
    <source>
        <strain evidence="5">PL_HMW_Pooled</strain>
        <tissue evidence="5">Head</tissue>
    </source>
</reference>
<evidence type="ECO:0000259" key="4">
    <source>
        <dbReference type="PROSITE" id="PS50303"/>
    </source>
</evidence>
<dbReference type="AlphaFoldDB" id="A0AAE1H9I8"/>
<dbReference type="SMART" id="SM00025">
    <property type="entry name" value="Pumilio"/>
    <property type="match status" value="4"/>
</dbReference>
<evidence type="ECO:0000313" key="6">
    <source>
        <dbReference type="Proteomes" id="UP001219518"/>
    </source>
</evidence>
<keyword evidence="6" id="KW-1185">Reference proteome</keyword>
<feature type="region of interest" description="Disordered" evidence="3">
    <location>
        <begin position="1"/>
        <end position="142"/>
    </location>
</feature>
<keyword evidence="1" id="KW-0677">Repeat</keyword>
<dbReference type="Proteomes" id="UP001219518">
    <property type="component" value="Unassembled WGS sequence"/>
</dbReference>
<evidence type="ECO:0000256" key="1">
    <source>
        <dbReference type="ARBA" id="ARBA00022737"/>
    </source>
</evidence>
<dbReference type="PROSITE" id="PS50303">
    <property type="entry name" value="PUM_HD"/>
    <property type="match status" value="1"/>
</dbReference>
<feature type="compositionally biased region" description="Basic and acidic residues" evidence="3">
    <location>
        <begin position="122"/>
        <end position="142"/>
    </location>
</feature>
<dbReference type="GO" id="GO:0006417">
    <property type="term" value="P:regulation of translation"/>
    <property type="evidence" value="ECO:0007669"/>
    <property type="project" value="TreeGrafter"/>
</dbReference>
<feature type="domain" description="PUM-HD" evidence="4">
    <location>
        <begin position="155"/>
        <end position="507"/>
    </location>
</feature>
<evidence type="ECO:0000256" key="2">
    <source>
        <dbReference type="ARBA" id="ARBA00022884"/>
    </source>
</evidence>